<accession>G5K310</accession>
<proteinExistence type="predicted"/>
<dbReference type="RefSeq" id="WP_008089136.1">
    <property type="nucleotide sequence ID" value="NZ_AEUX02000006.1"/>
</dbReference>
<organism evidence="1 2">
    <name type="scientific">Streptococcus ictaluri 707-05</name>
    <dbReference type="NCBI Taxonomy" id="764299"/>
    <lineage>
        <taxon>Bacteria</taxon>
        <taxon>Bacillati</taxon>
        <taxon>Bacillota</taxon>
        <taxon>Bacilli</taxon>
        <taxon>Lactobacillales</taxon>
        <taxon>Streptococcaceae</taxon>
        <taxon>Streptococcus</taxon>
    </lineage>
</organism>
<keyword evidence="2" id="KW-1185">Reference proteome</keyword>
<evidence type="ECO:0000313" key="1">
    <source>
        <dbReference type="EMBL" id="EHI69664.1"/>
    </source>
</evidence>
<dbReference type="Proteomes" id="UP000003330">
    <property type="component" value="Unassembled WGS sequence"/>
</dbReference>
<dbReference type="STRING" id="764299.STRIC_1178"/>
<gene>
    <name evidence="1" type="ORF">STRIC_1178</name>
</gene>
<name>G5K310_9STRE</name>
<dbReference type="EMBL" id="AEUX02000006">
    <property type="protein sequence ID" value="EHI69664.1"/>
    <property type="molecule type" value="Genomic_DNA"/>
</dbReference>
<reference evidence="1 2" key="1">
    <citation type="journal article" date="2014" name="Int. J. Syst. Evol. Microbiol.">
        <title>Phylogenomics and the dynamic genome evolution of the genus Streptococcus.</title>
        <authorList>
            <consortium name="The Broad Institute Genome Sequencing Platform"/>
            <person name="Richards V.P."/>
            <person name="Palmer S.R."/>
            <person name="Pavinski Bitar P.D."/>
            <person name="Qin X."/>
            <person name="Weinstock G.M."/>
            <person name="Highlander S.K."/>
            <person name="Town C.D."/>
            <person name="Burne R.A."/>
            <person name="Stanhope M.J."/>
        </authorList>
    </citation>
    <scope>NUCLEOTIDE SEQUENCE [LARGE SCALE GENOMIC DNA]</scope>
    <source>
        <strain evidence="1 2">707-05</strain>
    </source>
</reference>
<dbReference type="OrthoDB" id="2227651at2"/>
<comment type="caution">
    <text evidence="1">The sequence shown here is derived from an EMBL/GenBank/DDBJ whole genome shotgun (WGS) entry which is preliminary data.</text>
</comment>
<protein>
    <submittedName>
        <fullName evidence="1">Uncharacterized protein</fullName>
    </submittedName>
</protein>
<sequence length="62" mass="7147">MQKEDKISRKIVICYLMDVMRIAIEEANQLVVDLEKEGLVQFDLNGNLTVLVLEGNHETYHS</sequence>
<dbReference type="AlphaFoldDB" id="G5K310"/>
<evidence type="ECO:0000313" key="2">
    <source>
        <dbReference type="Proteomes" id="UP000003330"/>
    </source>
</evidence>